<gene>
    <name evidence="1" type="ORF">PAPYR_12419</name>
</gene>
<dbReference type="Proteomes" id="UP001141327">
    <property type="component" value="Unassembled WGS sequence"/>
</dbReference>
<sequence length="97" mass="10492">MFSLWWLVDLAVTRHENHAAAARAAHYEQLAALPAATGQCKVVPSCSVCEARSRGLRGKPSSASARAREGWPQRDSLQAIMRQLAGLASPTSHRLAE</sequence>
<accession>A0ABQ8U6G1</accession>
<proteinExistence type="predicted"/>
<protein>
    <submittedName>
        <fullName evidence="1">Uncharacterized protein</fullName>
    </submittedName>
</protein>
<name>A0ABQ8U6G1_9EUKA</name>
<dbReference type="EMBL" id="JAPMOS010000302">
    <property type="protein sequence ID" value="KAJ4453182.1"/>
    <property type="molecule type" value="Genomic_DNA"/>
</dbReference>
<evidence type="ECO:0000313" key="1">
    <source>
        <dbReference type="EMBL" id="KAJ4453182.1"/>
    </source>
</evidence>
<reference evidence="1" key="1">
    <citation type="journal article" date="2022" name="bioRxiv">
        <title>Genomics of Preaxostyla Flagellates Illuminates Evolutionary Transitions and the Path Towards Mitochondrial Loss.</title>
        <authorList>
            <person name="Novak L.V.F."/>
            <person name="Treitli S.C."/>
            <person name="Pyrih J."/>
            <person name="Halakuc P."/>
            <person name="Pipaliya S.V."/>
            <person name="Vacek V."/>
            <person name="Brzon O."/>
            <person name="Soukal P."/>
            <person name="Eme L."/>
            <person name="Dacks J.B."/>
            <person name="Karnkowska A."/>
            <person name="Elias M."/>
            <person name="Hampl V."/>
        </authorList>
    </citation>
    <scope>NUCLEOTIDE SEQUENCE</scope>
    <source>
        <strain evidence="1">RCP-MX</strain>
    </source>
</reference>
<comment type="caution">
    <text evidence="1">The sequence shown here is derived from an EMBL/GenBank/DDBJ whole genome shotgun (WGS) entry which is preliminary data.</text>
</comment>
<evidence type="ECO:0000313" key="2">
    <source>
        <dbReference type="Proteomes" id="UP001141327"/>
    </source>
</evidence>
<organism evidence="1 2">
    <name type="scientific">Paratrimastix pyriformis</name>
    <dbReference type="NCBI Taxonomy" id="342808"/>
    <lineage>
        <taxon>Eukaryota</taxon>
        <taxon>Metamonada</taxon>
        <taxon>Preaxostyla</taxon>
        <taxon>Paratrimastigidae</taxon>
        <taxon>Paratrimastix</taxon>
    </lineage>
</organism>
<keyword evidence="2" id="KW-1185">Reference proteome</keyword>